<protein>
    <submittedName>
        <fullName evidence="1">Uncharacterized protein</fullName>
    </submittedName>
</protein>
<reference evidence="1" key="4">
    <citation type="submission" date="2019-03" db="UniProtKB">
        <authorList>
            <consortium name="EnsemblPlants"/>
        </authorList>
    </citation>
    <scope>IDENTIFICATION</scope>
</reference>
<dbReference type="AlphaFoldDB" id="A0A453MJW0"/>
<accession>A0A453MJW0</accession>
<dbReference type="Proteomes" id="UP000015105">
    <property type="component" value="Chromosome 5D"/>
</dbReference>
<reference evidence="2" key="2">
    <citation type="journal article" date="2017" name="Nat. Plants">
        <title>The Aegilops tauschii genome reveals multiple impacts of transposons.</title>
        <authorList>
            <person name="Zhao G."/>
            <person name="Zou C."/>
            <person name="Li K."/>
            <person name="Wang K."/>
            <person name="Li T."/>
            <person name="Gao L."/>
            <person name="Zhang X."/>
            <person name="Wang H."/>
            <person name="Yang Z."/>
            <person name="Liu X."/>
            <person name="Jiang W."/>
            <person name="Mao L."/>
            <person name="Kong X."/>
            <person name="Jiao Y."/>
            <person name="Jia J."/>
        </authorList>
    </citation>
    <scope>NUCLEOTIDE SEQUENCE [LARGE SCALE GENOMIC DNA]</scope>
    <source>
        <strain evidence="2">cv. AL8/78</strain>
    </source>
</reference>
<organism evidence="1 2">
    <name type="scientific">Aegilops tauschii subsp. strangulata</name>
    <name type="common">Goatgrass</name>
    <dbReference type="NCBI Taxonomy" id="200361"/>
    <lineage>
        <taxon>Eukaryota</taxon>
        <taxon>Viridiplantae</taxon>
        <taxon>Streptophyta</taxon>
        <taxon>Embryophyta</taxon>
        <taxon>Tracheophyta</taxon>
        <taxon>Spermatophyta</taxon>
        <taxon>Magnoliopsida</taxon>
        <taxon>Liliopsida</taxon>
        <taxon>Poales</taxon>
        <taxon>Poaceae</taxon>
        <taxon>BOP clade</taxon>
        <taxon>Pooideae</taxon>
        <taxon>Triticodae</taxon>
        <taxon>Triticeae</taxon>
        <taxon>Triticinae</taxon>
        <taxon>Aegilops</taxon>
    </lineage>
</organism>
<proteinExistence type="predicted"/>
<sequence length="76" mass="8904">MYLPRLIELLLLDPNAPNGYLLFDLFLFLRLLTISNITYPRPSRICLSPVVLWTHTHDNNIQTFEVKTNQLAPFTF</sequence>
<dbReference type="EnsemblPlants" id="AET5Gv21213700.20">
    <property type="protein sequence ID" value="AET5Gv21213700.20"/>
    <property type="gene ID" value="AET5Gv21213700"/>
</dbReference>
<name>A0A453MJW0_AEGTS</name>
<dbReference type="Gramene" id="AET5Gv21213700.20">
    <property type="protein sequence ID" value="AET5Gv21213700.20"/>
    <property type="gene ID" value="AET5Gv21213700"/>
</dbReference>
<reference evidence="1" key="3">
    <citation type="journal article" date="2017" name="Nature">
        <title>Genome sequence of the progenitor of the wheat D genome Aegilops tauschii.</title>
        <authorList>
            <person name="Luo M.C."/>
            <person name="Gu Y.Q."/>
            <person name="Puiu D."/>
            <person name="Wang H."/>
            <person name="Twardziok S.O."/>
            <person name="Deal K.R."/>
            <person name="Huo N."/>
            <person name="Zhu T."/>
            <person name="Wang L."/>
            <person name="Wang Y."/>
            <person name="McGuire P.E."/>
            <person name="Liu S."/>
            <person name="Long H."/>
            <person name="Ramasamy R.K."/>
            <person name="Rodriguez J.C."/>
            <person name="Van S.L."/>
            <person name="Yuan L."/>
            <person name="Wang Z."/>
            <person name="Xia Z."/>
            <person name="Xiao L."/>
            <person name="Anderson O.D."/>
            <person name="Ouyang S."/>
            <person name="Liang Y."/>
            <person name="Zimin A.V."/>
            <person name="Pertea G."/>
            <person name="Qi P."/>
            <person name="Bennetzen J.L."/>
            <person name="Dai X."/>
            <person name="Dawson M.W."/>
            <person name="Muller H.G."/>
            <person name="Kugler K."/>
            <person name="Rivarola-Duarte L."/>
            <person name="Spannagl M."/>
            <person name="Mayer K.F.X."/>
            <person name="Lu F.H."/>
            <person name="Bevan M.W."/>
            <person name="Leroy P."/>
            <person name="Li P."/>
            <person name="You F.M."/>
            <person name="Sun Q."/>
            <person name="Liu Z."/>
            <person name="Lyons E."/>
            <person name="Wicker T."/>
            <person name="Salzberg S.L."/>
            <person name="Devos K.M."/>
            <person name="Dvorak J."/>
        </authorList>
    </citation>
    <scope>NUCLEOTIDE SEQUENCE [LARGE SCALE GENOMIC DNA]</scope>
    <source>
        <strain evidence="1">cv. AL8/78</strain>
    </source>
</reference>
<keyword evidence="2" id="KW-1185">Reference proteome</keyword>
<reference evidence="1" key="5">
    <citation type="journal article" date="2021" name="G3 (Bethesda)">
        <title>Aegilops tauschii genome assembly Aet v5.0 features greater sequence contiguity and improved annotation.</title>
        <authorList>
            <person name="Wang L."/>
            <person name="Zhu T."/>
            <person name="Rodriguez J.C."/>
            <person name="Deal K.R."/>
            <person name="Dubcovsky J."/>
            <person name="McGuire P.E."/>
            <person name="Lux T."/>
            <person name="Spannagl M."/>
            <person name="Mayer K.F.X."/>
            <person name="Baldrich P."/>
            <person name="Meyers B.C."/>
            <person name="Huo N."/>
            <person name="Gu Y.Q."/>
            <person name="Zhou H."/>
            <person name="Devos K.M."/>
            <person name="Bennetzen J.L."/>
            <person name="Unver T."/>
            <person name="Budak H."/>
            <person name="Gulick P.J."/>
            <person name="Galiba G."/>
            <person name="Kalapos B."/>
            <person name="Nelson D.R."/>
            <person name="Li P."/>
            <person name="You F.M."/>
            <person name="Luo M.C."/>
            <person name="Dvorak J."/>
        </authorList>
    </citation>
    <scope>NUCLEOTIDE SEQUENCE [LARGE SCALE GENOMIC DNA]</scope>
    <source>
        <strain evidence="1">cv. AL8/78</strain>
    </source>
</reference>
<reference evidence="2" key="1">
    <citation type="journal article" date="2014" name="Science">
        <title>Ancient hybridizations among the ancestral genomes of bread wheat.</title>
        <authorList>
            <consortium name="International Wheat Genome Sequencing Consortium,"/>
            <person name="Marcussen T."/>
            <person name="Sandve S.R."/>
            <person name="Heier L."/>
            <person name="Spannagl M."/>
            <person name="Pfeifer M."/>
            <person name="Jakobsen K.S."/>
            <person name="Wulff B.B."/>
            <person name="Steuernagel B."/>
            <person name="Mayer K.F."/>
            <person name="Olsen O.A."/>
        </authorList>
    </citation>
    <scope>NUCLEOTIDE SEQUENCE [LARGE SCALE GENOMIC DNA]</scope>
    <source>
        <strain evidence="2">cv. AL8/78</strain>
    </source>
</reference>
<evidence type="ECO:0000313" key="2">
    <source>
        <dbReference type="Proteomes" id="UP000015105"/>
    </source>
</evidence>
<evidence type="ECO:0000313" key="1">
    <source>
        <dbReference type="EnsemblPlants" id="AET5Gv21213700.20"/>
    </source>
</evidence>